<keyword evidence="8" id="KW-0739">Sodium transport</keyword>
<dbReference type="AlphaFoldDB" id="A0A5P1FA52"/>
<comment type="subcellular location">
    <subcellularLocation>
        <location evidence="1">Membrane</location>
        <topology evidence="1">Multi-pass membrane protein</topology>
    </subcellularLocation>
</comment>
<feature type="transmembrane region" description="Helical" evidence="11">
    <location>
        <begin position="535"/>
        <end position="553"/>
    </location>
</feature>
<keyword evidence="2" id="KW-0813">Transport</keyword>
<evidence type="ECO:0000256" key="3">
    <source>
        <dbReference type="ARBA" id="ARBA00022449"/>
    </source>
</evidence>
<dbReference type="GO" id="GO:0008324">
    <property type="term" value="F:monoatomic cation transmembrane transporter activity"/>
    <property type="evidence" value="ECO:0007669"/>
    <property type="project" value="TreeGrafter"/>
</dbReference>
<feature type="transmembrane region" description="Helical" evidence="11">
    <location>
        <begin position="364"/>
        <end position="382"/>
    </location>
</feature>
<evidence type="ECO:0000256" key="7">
    <source>
        <dbReference type="ARBA" id="ARBA00023136"/>
    </source>
</evidence>
<evidence type="ECO:0000256" key="9">
    <source>
        <dbReference type="ARBA" id="ARBA00038187"/>
    </source>
</evidence>
<keyword evidence="3" id="KW-0050">Antiport</keyword>
<feature type="transmembrane region" description="Helical" evidence="11">
    <location>
        <begin position="394"/>
        <end position="414"/>
    </location>
</feature>
<organism evidence="13 14">
    <name type="scientific">Asparagus officinalis</name>
    <name type="common">Garden asparagus</name>
    <dbReference type="NCBI Taxonomy" id="4686"/>
    <lineage>
        <taxon>Eukaryota</taxon>
        <taxon>Viridiplantae</taxon>
        <taxon>Streptophyta</taxon>
        <taxon>Embryophyta</taxon>
        <taxon>Tracheophyta</taxon>
        <taxon>Spermatophyta</taxon>
        <taxon>Magnoliopsida</taxon>
        <taxon>Liliopsida</taxon>
        <taxon>Asparagales</taxon>
        <taxon>Asparagaceae</taxon>
        <taxon>Asparagoideae</taxon>
        <taxon>Asparagus</taxon>
    </lineage>
</organism>
<feature type="transmembrane region" description="Helical" evidence="11">
    <location>
        <begin position="499"/>
        <end position="523"/>
    </location>
</feature>
<evidence type="ECO:0000256" key="2">
    <source>
        <dbReference type="ARBA" id="ARBA00022448"/>
    </source>
</evidence>
<dbReference type="GO" id="GO:0006814">
    <property type="term" value="P:sodium ion transport"/>
    <property type="evidence" value="ECO:0007669"/>
    <property type="project" value="UniProtKB-KW"/>
</dbReference>
<proteinExistence type="inferred from homology"/>
<keyword evidence="5 11" id="KW-1133">Transmembrane helix</keyword>
<dbReference type="InterPro" id="IPR004837">
    <property type="entry name" value="NaCa_Exmemb"/>
</dbReference>
<name>A0A5P1FA52_ASPOF</name>
<evidence type="ECO:0000256" key="10">
    <source>
        <dbReference type="SAM" id="MobiDB-lite"/>
    </source>
</evidence>
<keyword evidence="4 11" id="KW-0812">Transmembrane</keyword>
<gene>
    <name evidence="13" type="ORF">A4U43_C03F4800</name>
</gene>
<evidence type="ECO:0000313" key="14">
    <source>
        <dbReference type="Proteomes" id="UP000243459"/>
    </source>
</evidence>
<protein>
    <recommendedName>
        <fullName evidence="12">Sodium/calcium exchanger membrane region domain-containing protein</fullName>
    </recommendedName>
</protein>
<evidence type="ECO:0000256" key="4">
    <source>
        <dbReference type="ARBA" id="ARBA00022692"/>
    </source>
</evidence>
<sequence>MALSLSKNLKSFVNTALLLLVCFFFTSQIRTPTTPLQSPMKAHLIPSRPLSSCSPLQTLPDPKSKCLYLKSHSPCISQGYINYLHLFYCTLPHLPSLSYSLFLLSLLALFYLLADTVSRYFCSSIENLSRLLKPLTPPTYRAGVTPPLPRNGSRDVLSPGDRLVPLRRRRRSASAASSRRLLRLPASSWRKSTSAVCLSSSANSSPPTVRVDPVRASVNVYGALCFTSLYFVYVSIVSATHFCREKHEEELVAPILIDDEELNDPVSVDKESSSSPEPEPDPEPEPEPGASGVTRVKACLFYYINWCLYVIDLPLYLPRRLTIPDVSEGRWSRSYAVAAATLSPIFLATLWNSKRGGVSTKEGLTIYLYAALLGLVLGLIAINTTIKSSPPKNFLFPWLSGGFLMSVLWTYIIAEELVGLLVSLGYIFGINPAILGLTILAWGNSVGDMIANVAMATNGGRNGAQIAISGCYAGPIFNTLAGLGLSLVVSSWAVHPDPFVIPVSPAMFEIVGFMIGGLLWALVVLPRKEMKLDRVLGVGLLAIYLCFLSLRLSQSLGLL</sequence>
<comment type="similarity">
    <text evidence="9">Belongs to the Ca(2+):cation antiporter (CaCA) (TC 2.A.19) family. Cation/calcium exchanger (CCX) subfamily.</text>
</comment>
<accession>A0A5P1FA52</accession>
<dbReference type="Gramene" id="ONK74297">
    <property type="protein sequence ID" value="ONK74297"/>
    <property type="gene ID" value="A4U43_C03F4800"/>
</dbReference>
<evidence type="ECO:0000256" key="6">
    <source>
        <dbReference type="ARBA" id="ARBA00023053"/>
    </source>
</evidence>
<dbReference type="InterPro" id="IPR044880">
    <property type="entry name" value="NCX_ion-bd_dom_sf"/>
</dbReference>
<feature type="region of interest" description="Disordered" evidence="10">
    <location>
        <begin position="266"/>
        <end position="291"/>
    </location>
</feature>
<evidence type="ECO:0000256" key="8">
    <source>
        <dbReference type="ARBA" id="ARBA00023201"/>
    </source>
</evidence>
<feature type="transmembrane region" description="Helical" evidence="11">
    <location>
        <begin position="96"/>
        <end position="114"/>
    </location>
</feature>
<dbReference type="PANTHER" id="PTHR12266:SF36">
    <property type="entry name" value="OS10G0436900 PROTEIN"/>
    <property type="match status" value="1"/>
</dbReference>
<dbReference type="InterPro" id="IPR051359">
    <property type="entry name" value="CaCA_antiporter"/>
</dbReference>
<dbReference type="EMBL" id="CM007383">
    <property type="protein sequence ID" value="ONK74297.1"/>
    <property type="molecule type" value="Genomic_DNA"/>
</dbReference>
<dbReference type="GO" id="GO:0016020">
    <property type="term" value="C:membrane"/>
    <property type="evidence" value="ECO:0007669"/>
    <property type="project" value="UniProtKB-SubCell"/>
</dbReference>
<dbReference type="PANTHER" id="PTHR12266">
    <property type="entry name" value="NA+/CA2+ K+ INDEPENDENT EXCHANGER"/>
    <property type="match status" value="1"/>
</dbReference>
<dbReference type="Pfam" id="PF01699">
    <property type="entry name" value="Na_Ca_ex"/>
    <property type="match status" value="1"/>
</dbReference>
<keyword evidence="8" id="KW-0406">Ion transport</keyword>
<evidence type="ECO:0000256" key="5">
    <source>
        <dbReference type="ARBA" id="ARBA00022989"/>
    </source>
</evidence>
<feature type="transmembrane region" description="Helical" evidence="11">
    <location>
        <begin position="12"/>
        <end position="29"/>
    </location>
</feature>
<dbReference type="GO" id="GO:0015297">
    <property type="term" value="F:antiporter activity"/>
    <property type="evidence" value="ECO:0007669"/>
    <property type="project" value="UniProtKB-KW"/>
</dbReference>
<evidence type="ECO:0000256" key="11">
    <source>
        <dbReference type="SAM" id="Phobius"/>
    </source>
</evidence>
<keyword evidence="14" id="KW-1185">Reference proteome</keyword>
<feature type="domain" description="Sodium/calcium exchanger membrane region" evidence="12">
    <location>
        <begin position="401"/>
        <end position="551"/>
    </location>
</feature>
<feature type="transmembrane region" description="Helical" evidence="11">
    <location>
        <begin position="335"/>
        <end position="352"/>
    </location>
</feature>
<reference evidence="14" key="1">
    <citation type="journal article" date="2017" name="Nat. Commun.">
        <title>The asparagus genome sheds light on the origin and evolution of a young Y chromosome.</title>
        <authorList>
            <person name="Harkess A."/>
            <person name="Zhou J."/>
            <person name="Xu C."/>
            <person name="Bowers J.E."/>
            <person name="Van der Hulst R."/>
            <person name="Ayyampalayam S."/>
            <person name="Mercati F."/>
            <person name="Riccardi P."/>
            <person name="McKain M.R."/>
            <person name="Kakrana A."/>
            <person name="Tang H."/>
            <person name="Ray J."/>
            <person name="Groenendijk J."/>
            <person name="Arikit S."/>
            <person name="Mathioni S.M."/>
            <person name="Nakano M."/>
            <person name="Shan H."/>
            <person name="Telgmann-Rauber A."/>
            <person name="Kanno A."/>
            <person name="Yue Z."/>
            <person name="Chen H."/>
            <person name="Li W."/>
            <person name="Chen Y."/>
            <person name="Xu X."/>
            <person name="Zhang Y."/>
            <person name="Luo S."/>
            <person name="Chen H."/>
            <person name="Gao J."/>
            <person name="Mao Z."/>
            <person name="Pires J.C."/>
            <person name="Luo M."/>
            <person name="Kudrna D."/>
            <person name="Wing R.A."/>
            <person name="Meyers B.C."/>
            <person name="Yi K."/>
            <person name="Kong H."/>
            <person name="Lavrijsen P."/>
            <person name="Sunseri F."/>
            <person name="Falavigna A."/>
            <person name="Ye Y."/>
            <person name="Leebens-Mack J.H."/>
            <person name="Chen G."/>
        </authorList>
    </citation>
    <scope>NUCLEOTIDE SEQUENCE [LARGE SCALE GENOMIC DNA]</scope>
    <source>
        <strain evidence="14">cv. DH0086</strain>
    </source>
</reference>
<feature type="transmembrane region" description="Helical" evidence="11">
    <location>
        <begin position="464"/>
        <end position="493"/>
    </location>
</feature>
<evidence type="ECO:0000256" key="1">
    <source>
        <dbReference type="ARBA" id="ARBA00004141"/>
    </source>
</evidence>
<evidence type="ECO:0000259" key="12">
    <source>
        <dbReference type="Pfam" id="PF01699"/>
    </source>
</evidence>
<keyword evidence="7 11" id="KW-0472">Membrane</keyword>
<evidence type="ECO:0000313" key="13">
    <source>
        <dbReference type="EMBL" id="ONK74297.1"/>
    </source>
</evidence>
<dbReference type="Proteomes" id="UP000243459">
    <property type="component" value="Chromosome 3"/>
</dbReference>
<feature type="transmembrane region" description="Helical" evidence="11">
    <location>
        <begin position="420"/>
        <end position="443"/>
    </location>
</feature>
<keyword evidence="6" id="KW-0915">Sodium</keyword>
<dbReference type="Gene3D" id="1.20.1420.30">
    <property type="entry name" value="NCX, central ion-binding region"/>
    <property type="match status" value="1"/>
</dbReference>